<keyword evidence="3" id="KW-1185">Reference proteome</keyword>
<dbReference type="eggNOG" id="COG2233">
    <property type="taxonomic scope" value="Bacteria"/>
</dbReference>
<organism evidence="2 3">
    <name type="scientific">Rhizobium grahamii CCGE 502</name>
    <dbReference type="NCBI Taxonomy" id="990285"/>
    <lineage>
        <taxon>Bacteria</taxon>
        <taxon>Pseudomonadati</taxon>
        <taxon>Pseudomonadota</taxon>
        <taxon>Alphaproteobacteria</taxon>
        <taxon>Hyphomicrobiales</taxon>
        <taxon>Rhizobiaceae</taxon>
        <taxon>Rhizobium/Agrobacterium group</taxon>
        <taxon>Rhizobium</taxon>
    </lineage>
</organism>
<sequence>MLDAGDVTGQTSRLLILLAILIGTGIAYAVGMTDFSDLAAGPFIGLPQIFHFSYPTFEIAGFVQSEIFSDRESCVLHRARLGELS</sequence>
<feature type="transmembrane region" description="Helical" evidence="1">
    <location>
        <begin position="12"/>
        <end position="30"/>
    </location>
</feature>
<keyword evidence="1" id="KW-1133">Transmembrane helix</keyword>
<comment type="caution">
    <text evidence="2">The sequence shown here is derived from an EMBL/GenBank/DDBJ whole genome shotgun (WGS) entry which is preliminary data.</text>
</comment>
<dbReference type="EMBL" id="AEYE02000023">
    <property type="protein sequence ID" value="EPE96608.1"/>
    <property type="molecule type" value="Genomic_DNA"/>
</dbReference>
<keyword evidence="1" id="KW-0812">Transmembrane</keyword>
<evidence type="ECO:0000313" key="2">
    <source>
        <dbReference type="EMBL" id="EPE96608.1"/>
    </source>
</evidence>
<dbReference type="AlphaFoldDB" id="S3IBK5"/>
<dbReference type="STRING" id="990285.RGCCGE502_19620"/>
<dbReference type="HOGENOM" id="CLU_2510362_0_0_5"/>
<gene>
    <name evidence="2" type="ORF">RGCCGE502_19620</name>
</gene>
<reference evidence="2 3" key="1">
    <citation type="journal article" date="2012" name="J. Bacteriol.">
        <title>Genome sequence of Rhizobium grahamii CCGE502, a broad-host-range symbiont with low nodulation competitiveness in Phaseolus vulgaris.</title>
        <authorList>
            <person name="Althabegoiti M.J."/>
            <person name="Lozano L."/>
            <person name="Torres-Tejerizo G."/>
            <person name="Ormeno-Orrillo E."/>
            <person name="Rogel M.A."/>
            <person name="Gonzalez V."/>
            <person name="Martinez-Romero E."/>
        </authorList>
    </citation>
    <scope>NUCLEOTIDE SEQUENCE [LARGE SCALE GENOMIC DNA]</scope>
    <source>
        <strain evidence="2 3">CCGE 502</strain>
    </source>
</reference>
<dbReference type="Proteomes" id="UP000014411">
    <property type="component" value="Unassembled WGS sequence"/>
</dbReference>
<proteinExistence type="predicted"/>
<protein>
    <submittedName>
        <fullName evidence="2">Xanthine-uracil permease</fullName>
    </submittedName>
</protein>
<accession>S3IBK5</accession>
<keyword evidence="1" id="KW-0472">Membrane</keyword>
<name>S3IBK5_9HYPH</name>
<evidence type="ECO:0000256" key="1">
    <source>
        <dbReference type="SAM" id="Phobius"/>
    </source>
</evidence>
<evidence type="ECO:0000313" key="3">
    <source>
        <dbReference type="Proteomes" id="UP000014411"/>
    </source>
</evidence>